<keyword evidence="2" id="KW-0732">Signal</keyword>
<evidence type="ECO:0000313" key="3">
    <source>
        <dbReference type="EMBL" id="KAK7966425.1"/>
    </source>
</evidence>
<sequence>MSLLFVTLSALQLAPAIAFPAQSARAAKRVSLDASHFVLGPDRRDIATAGTFDLKIRTSGTEIPEEKKDEIEITVGKFEVEFSADTARTLTVTENKKPGAAPKGFKLLEPSSFKVSMAEGAGLKGVDISKSQVAKLDTATNAFVVDTKLGELEFEADESEVAFKNVKDLTGEWAVVIADGPTPPPSTGGAAGGEKKDDKAGQIEVPAGFGTANVVNANAFTNLNFPTNNANALDLSQQAVGSLEVELNSTTANQVVVAPIMATLQPPAGHMYVDPLTFSVRTANPPAPGGTSKLDYKFTEGIKAAIDPTKAVTGKLDAATNQWVTTGLGEFEFEADENEWSLKVADVNGVWAFFVPATAVKAVA</sequence>
<protein>
    <submittedName>
        <fullName evidence="3">Uncharacterized protein</fullName>
    </submittedName>
</protein>
<comment type="caution">
    <text evidence="3">The sequence shown here is derived from an EMBL/GenBank/DDBJ whole genome shotgun (WGS) entry which is preliminary data.</text>
</comment>
<organism evidence="3 4">
    <name type="scientific">Apiospora aurea</name>
    <dbReference type="NCBI Taxonomy" id="335848"/>
    <lineage>
        <taxon>Eukaryota</taxon>
        <taxon>Fungi</taxon>
        <taxon>Dikarya</taxon>
        <taxon>Ascomycota</taxon>
        <taxon>Pezizomycotina</taxon>
        <taxon>Sordariomycetes</taxon>
        <taxon>Xylariomycetidae</taxon>
        <taxon>Amphisphaeriales</taxon>
        <taxon>Apiosporaceae</taxon>
        <taxon>Apiospora</taxon>
    </lineage>
</organism>
<dbReference type="Proteomes" id="UP001391051">
    <property type="component" value="Unassembled WGS sequence"/>
</dbReference>
<evidence type="ECO:0000256" key="2">
    <source>
        <dbReference type="SAM" id="SignalP"/>
    </source>
</evidence>
<evidence type="ECO:0000313" key="4">
    <source>
        <dbReference type="Proteomes" id="UP001391051"/>
    </source>
</evidence>
<accession>A0ABR1QUT4</accession>
<dbReference type="EMBL" id="JAQQWE010000001">
    <property type="protein sequence ID" value="KAK7966425.1"/>
    <property type="molecule type" value="Genomic_DNA"/>
</dbReference>
<dbReference type="RefSeq" id="XP_066705817.1">
    <property type="nucleotide sequence ID" value="XM_066836924.1"/>
</dbReference>
<evidence type="ECO:0000256" key="1">
    <source>
        <dbReference type="SAM" id="MobiDB-lite"/>
    </source>
</evidence>
<feature type="region of interest" description="Disordered" evidence="1">
    <location>
        <begin position="179"/>
        <end position="198"/>
    </location>
</feature>
<dbReference type="GeneID" id="92069986"/>
<keyword evidence="4" id="KW-1185">Reference proteome</keyword>
<gene>
    <name evidence="3" type="ORF">PG986_000702</name>
</gene>
<name>A0ABR1QUT4_9PEZI</name>
<feature type="chain" id="PRO_5046853966" evidence="2">
    <location>
        <begin position="19"/>
        <end position="364"/>
    </location>
</feature>
<reference evidence="3 4" key="1">
    <citation type="submission" date="2023-01" db="EMBL/GenBank/DDBJ databases">
        <title>Analysis of 21 Apiospora genomes using comparative genomics revels a genus with tremendous synthesis potential of carbohydrate active enzymes and secondary metabolites.</title>
        <authorList>
            <person name="Sorensen T."/>
        </authorList>
    </citation>
    <scope>NUCLEOTIDE SEQUENCE [LARGE SCALE GENOMIC DNA]</scope>
    <source>
        <strain evidence="3 4">CBS 24483</strain>
    </source>
</reference>
<proteinExistence type="predicted"/>
<feature type="signal peptide" evidence="2">
    <location>
        <begin position="1"/>
        <end position="18"/>
    </location>
</feature>